<name>A0A508ANG1_9GAMM</name>
<evidence type="ECO:0000313" key="3">
    <source>
        <dbReference type="Proteomes" id="UP000318212"/>
    </source>
</evidence>
<dbReference type="Gene3D" id="3.30.70.120">
    <property type="match status" value="1"/>
</dbReference>
<reference evidence="2 3" key="1">
    <citation type="submission" date="2019-06" db="EMBL/GenBank/DDBJ databases">
        <title>Lysobacter alkalisoli sp. nov. isolated from saline soil.</title>
        <authorList>
            <person name="Sun J.-Q."/>
            <person name="Xu L."/>
        </authorList>
    </citation>
    <scope>NUCLEOTIDE SEQUENCE [LARGE SCALE GENOMIC DNA]</scope>
    <source>
        <strain evidence="2 3">JCM 31130</strain>
    </source>
</reference>
<evidence type="ECO:0000313" key="2">
    <source>
        <dbReference type="EMBL" id="TQD51700.1"/>
    </source>
</evidence>
<dbReference type="Pfam" id="PF03091">
    <property type="entry name" value="CutA1"/>
    <property type="match status" value="1"/>
</dbReference>
<dbReference type="RefSeq" id="WP_141516742.1">
    <property type="nucleotide sequence ID" value="NZ_VICE01000001.1"/>
</dbReference>
<gene>
    <name evidence="2" type="ORF">FKV25_00030</name>
</gene>
<dbReference type="EMBL" id="VICE01000001">
    <property type="protein sequence ID" value="TQD51700.1"/>
    <property type="molecule type" value="Genomic_DNA"/>
</dbReference>
<protein>
    <submittedName>
        <fullName evidence="2">Divalent-cation tolerance protein CutA</fullName>
    </submittedName>
</protein>
<dbReference type="GO" id="GO:0005507">
    <property type="term" value="F:copper ion binding"/>
    <property type="evidence" value="ECO:0007669"/>
    <property type="project" value="TreeGrafter"/>
</dbReference>
<dbReference type="OrthoDB" id="37622at2"/>
<dbReference type="PANTHER" id="PTHR23419:SF8">
    <property type="entry name" value="FI09726P"/>
    <property type="match status" value="1"/>
</dbReference>
<comment type="similarity">
    <text evidence="1">Belongs to the CutA family.</text>
</comment>
<dbReference type="SUPFAM" id="SSF54913">
    <property type="entry name" value="GlnB-like"/>
    <property type="match status" value="1"/>
</dbReference>
<dbReference type="InterPro" id="IPR015867">
    <property type="entry name" value="N-reg_PII/ATP_PRibTrfase_C"/>
</dbReference>
<proteinExistence type="inferred from homology"/>
<dbReference type="InterPro" id="IPR011322">
    <property type="entry name" value="N-reg_PII-like_a/b"/>
</dbReference>
<accession>A0A508ANG1</accession>
<comment type="caution">
    <text evidence="2">The sequence shown here is derived from an EMBL/GenBank/DDBJ whole genome shotgun (WGS) entry which is preliminary data.</text>
</comment>
<sequence>MSVLLVHCTCPDAESAERIAQALVDERLAACVSRLEGLRSTYRWEGRVQTDTEVLLLAKTCADRLEALTARVLELHPHELPELVAVEAHAGHAPYLQWVAQQTRLDD</sequence>
<dbReference type="PANTHER" id="PTHR23419">
    <property type="entry name" value="DIVALENT CATION TOLERANCE CUTA-RELATED"/>
    <property type="match status" value="1"/>
</dbReference>
<dbReference type="Proteomes" id="UP000318212">
    <property type="component" value="Unassembled WGS sequence"/>
</dbReference>
<evidence type="ECO:0000256" key="1">
    <source>
        <dbReference type="ARBA" id="ARBA00010169"/>
    </source>
</evidence>
<organism evidence="2 3">
    <name type="scientific">Marilutibacter aestuarii</name>
    <dbReference type="NCBI Taxonomy" id="1706195"/>
    <lineage>
        <taxon>Bacteria</taxon>
        <taxon>Pseudomonadati</taxon>
        <taxon>Pseudomonadota</taxon>
        <taxon>Gammaproteobacteria</taxon>
        <taxon>Lysobacterales</taxon>
        <taxon>Lysobacteraceae</taxon>
        <taxon>Marilutibacter</taxon>
    </lineage>
</organism>
<dbReference type="GO" id="GO:0010038">
    <property type="term" value="P:response to metal ion"/>
    <property type="evidence" value="ECO:0007669"/>
    <property type="project" value="InterPro"/>
</dbReference>
<dbReference type="InterPro" id="IPR004323">
    <property type="entry name" value="Ion_tolerance_CutA"/>
</dbReference>
<dbReference type="AlphaFoldDB" id="A0A508ANG1"/>
<keyword evidence="3" id="KW-1185">Reference proteome</keyword>